<keyword evidence="2" id="KW-0472">Membrane</keyword>
<dbReference type="Pfam" id="PF13174">
    <property type="entry name" value="TPR_6"/>
    <property type="match status" value="1"/>
</dbReference>
<feature type="domain" description="Ancillary SecYEG translocon subunit/Cell division coordinator CpoB TPR" evidence="3">
    <location>
        <begin position="29"/>
        <end position="134"/>
    </location>
</feature>
<dbReference type="PROSITE" id="PS50005">
    <property type="entry name" value="TPR"/>
    <property type="match status" value="1"/>
</dbReference>
<accession>A0ABP8M4R6</accession>
<reference evidence="5" key="1">
    <citation type="journal article" date="2019" name="Int. J. Syst. Evol. Microbiol.">
        <title>The Global Catalogue of Microorganisms (GCM) 10K type strain sequencing project: providing services to taxonomists for standard genome sequencing and annotation.</title>
        <authorList>
            <consortium name="The Broad Institute Genomics Platform"/>
            <consortium name="The Broad Institute Genome Sequencing Center for Infectious Disease"/>
            <person name="Wu L."/>
            <person name="Ma J."/>
        </authorList>
    </citation>
    <scope>NUCLEOTIDE SEQUENCE [LARGE SCALE GENOMIC DNA]</scope>
    <source>
        <strain evidence="5">JCM 31920</strain>
    </source>
</reference>
<evidence type="ECO:0000259" key="3">
    <source>
        <dbReference type="Pfam" id="PF09976"/>
    </source>
</evidence>
<dbReference type="Proteomes" id="UP001501508">
    <property type="component" value="Unassembled WGS sequence"/>
</dbReference>
<evidence type="ECO:0000313" key="4">
    <source>
        <dbReference type="EMBL" id="GAA4442677.1"/>
    </source>
</evidence>
<dbReference type="InterPro" id="IPR011990">
    <property type="entry name" value="TPR-like_helical_dom_sf"/>
</dbReference>
<dbReference type="Gene3D" id="1.25.40.10">
    <property type="entry name" value="Tetratricopeptide repeat domain"/>
    <property type="match status" value="1"/>
</dbReference>
<evidence type="ECO:0000256" key="1">
    <source>
        <dbReference type="PROSITE-ProRule" id="PRU00339"/>
    </source>
</evidence>
<evidence type="ECO:0000313" key="5">
    <source>
        <dbReference type="Proteomes" id="UP001501508"/>
    </source>
</evidence>
<comment type="caution">
    <text evidence="4">The sequence shown here is derived from an EMBL/GenBank/DDBJ whole genome shotgun (WGS) entry which is preliminary data.</text>
</comment>
<dbReference type="SMART" id="SM00028">
    <property type="entry name" value="TPR"/>
    <property type="match status" value="2"/>
</dbReference>
<evidence type="ECO:0000256" key="2">
    <source>
        <dbReference type="SAM" id="Phobius"/>
    </source>
</evidence>
<name>A0ABP8M4R6_9BACT</name>
<feature type="transmembrane region" description="Helical" evidence="2">
    <location>
        <begin position="37"/>
        <end position="58"/>
    </location>
</feature>
<organism evidence="4 5">
    <name type="scientific">Ravibacter arvi</name>
    <dbReference type="NCBI Taxonomy" id="2051041"/>
    <lineage>
        <taxon>Bacteria</taxon>
        <taxon>Pseudomonadati</taxon>
        <taxon>Bacteroidota</taxon>
        <taxon>Cytophagia</taxon>
        <taxon>Cytophagales</taxon>
        <taxon>Spirosomataceae</taxon>
        <taxon>Ravibacter</taxon>
    </lineage>
</organism>
<dbReference type="Pfam" id="PF09976">
    <property type="entry name" value="TPR_21"/>
    <property type="match status" value="1"/>
</dbReference>
<proteinExistence type="predicted"/>
<protein>
    <recommendedName>
        <fullName evidence="3">Ancillary SecYEG translocon subunit/Cell division coordinator CpoB TPR domain-containing protein</fullName>
    </recommendedName>
</protein>
<gene>
    <name evidence="4" type="ORF">GCM10023091_29880</name>
</gene>
<dbReference type="InterPro" id="IPR019734">
    <property type="entry name" value="TPR_rpt"/>
</dbReference>
<keyword evidence="5" id="KW-1185">Reference proteome</keyword>
<keyword evidence="1" id="KW-0802">TPR repeat</keyword>
<keyword evidence="2" id="KW-0812">Transmembrane</keyword>
<keyword evidence="2" id="KW-1133">Transmembrane helix</keyword>
<dbReference type="EMBL" id="BAABEY010000028">
    <property type="protein sequence ID" value="GAA4442677.1"/>
    <property type="molecule type" value="Genomic_DNA"/>
</dbReference>
<dbReference type="SUPFAM" id="SSF48452">
    <property type="entry name" value="TPR-like"/>
    <property type="match status" value="1"/>
</dbReference>
<sequence length="233" mass="25539">MCAKKSTDTHLEFLESSEGLANELDKAQNFFQSNNKLFLIIGGVLLAGLLGFVGYRYYQDGREADAQKALYKAVYDFESDSLSLALKGKGGNEGLLSIADNYSGTDAGNLASFYAGVALLKDGKFDDAIQRLKSFGSSDLLLQGRAYALIGDAYMEKNNAKEAIDYYKRASDYKANAFFTPSYLLKLGLAYEKNSQPKDAASTYKRIIDDFPMSSEVMNAKKYLGVVEGQVGE</sequence>
<dbReference type="InterPro" id="IPR018704">
    <property type="entry name" value="SecYEG/CpoB_TPR"/>
</dbReference>
<feature type="repeat" description="TPR" evidence="1">
    <location>
        <begin position="144"/>
        <end position="177"/>
    </location>
</feature>